<keyword evidence="3" id="KW-0804">Transcription</keyword>
<gene>
    <name evidence="5" type="ORF">DXN04_31245</name>
</gene>
<dbReference type="InterPro" id="IPR036390">
    <property type="entry name" value="WH_DNA-bd_sf"/>
</dbReference>
<dbReference type="PROSITE" id="PS51118">
    <property type="entry name" value="HTH_HXLR"/>
    <property type="match status" value="1"/>
</dbReference>
<dbReference type="InterPro" id="IPR036388">
    <property type="entry name" value="WH-like_DNA-bd_sf"/>
</dbReference>
<sequence length="118" mass="13530">MATKIKSSSMNAHNLQVLAEHCQVSEVLELISPRWKMQVLFCISQEVYQFSQLKKVFPTISDQVLSRRLAEIVTEGLAVKIQVPDTMPCQVKYEVTEKGAALLEIVQDLHEWGKKEWE</sequence>
<evidence type="ECO:0000313" key="6">
    <source>
        <dbReference type="Proteomes" id="UP000261174"/>
    </source>
</evidence>
<dbReference type="PANTHER" id="PTHR33204:SF37">
    <property type="entry name" value="HTH-TYPE TRANSCRIPTIONAL REGULATOR YODB"/>
    <property type="match status" value="1"/>
</dbReference>
<evidence type="ECO:0000256" key="1">
    <source>
        <dbReference type="ARBA" id="ARBA00023015"/>
    </source>
</evidence>
<evidence type="ECO:0000313" key="5">
    <source>
        <dbReference type="EMBL" id="RFM31041.1"/>
    </source>
</evidence>
<dbReference type="InterPro" id="IPR002577">
    <property type="entry name" value="HTH_HxlR"/>
</dbReference>
<dbReference type="PANTHER" id="PTHR33204">
    <property type="entry name" value="TRANSCRIPTIONAL REGULATOR, MARR FAMILY"/>
    <property type="match status" value="1"/>
</dbReference>
<dbReference type="EMBL" id="QTJV01000017">
    <property type="protein sequence ID" value="RFM31041.1"/>
    <property type="molecule type" value="Genomic_DNA"/>
</dbReference>
<organism evidence="5 6">
    <name type="scientific">Chitinophaga silvisoli</name>
    <dbReference type="NCBI Taxonomy" id="2291814"/>
    <lineage>
        <taxon>Bacteria</taxon>
        <taxon>Pseudomonadati</taxon>
        <taxon>Bacteroidota</taxon>
        <taxon>Chitinophagia</taxon>
        <taxon>Chitinophagales</taxon>
        <taxon>Chitinophagaceae</taxon>
        <taxon>Chitinophaga</taxon>
    </lineage>
</organism>
<protein>
    <submittedName>
        <fullName evidence="5">Transcriptional regulator</fullName>
    </submittedName>
</protein>
<evidence type="ECO:0000259" key="4">
    <source>
        <dbReference type="PROSITE" id="PS51118"/>
    </source>
</evidence>
<keyword evidence="1" id="KW-0805">Transcription regulation</keyword>
<proteinExistence type="predicted"/>
<dbReference type="Gene3D" id="1.10.10.10">
    <property type="entry name" value="Winged helix-like DNA-binding domain superfamily/Winged helix DNA-binding domain"/>
    <property type="match status" value="1"/>
</dbReference>
<dbReference type="SUPFAM" id="SSF46785">
    <property type="entry name" value="Winged helix' DNA-binding domain"/>
    <property type="match status" value="1"/>
</dbReference>
<keyword evidence="2" id="KW-0238">DNA-binding</keyword>
<name>A0A3E1NSX7_9BACT</name>
<evidence type="ECO:0000256" key="2">
    <source>
        <dbReference type="ARBA" id="ARBA00023125"/>
    </source>
</evidence>
<reference evidence="5 6" key="1">
    <citation type="submission" date="2018-08" db="EMBL/GenBank/DDBJ databases">
        <title>Chitinophaga sp. K20C18050901, a novel bacterium isolated from forest soil.</title>
        <authorList>
            <person name="Wang C."/>
        </authorList>
    </citation>
    <scope>NUCLEOTIDE SEQUENCE [LARGE SCALE GENOMIC DNA]</scope>
    <source>
        <strain evidence="5 6">K20C18050901</strain>
    </source>
</reference>
<dbReference type="OrthoDB" id="7678715at2"/>
<dbReference type="RefSeq" id="WP_116857355.1">
    <property type="nucleotide sequence ID" value="NZ_QTJV01000017.1"/>
</dbReference>
<dbReference type="GO" id="GO:0003677">
    <property type="term" value="F:DNA binding"/>
    <property type="evidence" value="ECO:0007669"/>
    <property type="project" value="UniProtKB-KW"/>
</dbReference>
<accession>A0A3E1NSX7</accession>
<dbReference type="AlphaFoldDB" id="A0A3E1NSX7"/>
<dbReference type="Proteomes" id="UP000261174">
    <property type="component" value="Unassembled WGS sequence"/>
</dbReference>
<evidence type="ECO:0000256" key="3">
    <source>
        <dbReference type="ARBA" id="ARBA00023163"/>
    </source>
</evidence>
<keyword evidence="6" id="KW-1185">Reference proteome</keyword>
<comment type="caution">
    <text evidence="5">The sequence shown here is derived from an EMBL/GenBank/DDBJ whole genome shotgun (WGS) entry which is preliminary data.</text>
</comment>
<feature type="domain" description="HTH hxlR-type" evidence="4">
    <location>
        <begin position="22"/>
        <end position="118"/>
    </location>
</feature>
<dbReference type="Pfam" id="PF01638">
    <property type="entry name" value="HxlR"/>
    <property type="match status" value="1"/>
</dbReference>